<dbReference type="Proteomes" id="UP000286137">
    <property type="component" value="Unassembled WGS sequence"/>
</dbReference>
<dbReference type="EMBL" id="QRTJ01000107">
    <property type="protein sequence ID" value="RGQ56297.1"/>
    <property type="molecule type" value="Genomic_DNA"/>
</dbReference>
<organism evidence="2 3">
    <name type="scientific">Mediterraneibacter gnavus</name>
    <name type="common">Ruminococcus gnavus</name>
    <dbReference type="NCBI Taxonomy" id="33038"/>
    <lineage>
        <taxon>Bacteria</taxon>
        <taxon>Bacillati</taxon>
        <taxon>Bacillota</taxon>
        <taxon>Clostridia</taxon>
        <taxon>Lachnospirales</taxon>
        <taxon>Lachnospiraceae</taxon>
        <taxon>Mediterraneibacter</taxon>
    </lineage>
</organism>
<evidence type="ECO:0000313" key="2">
    <source>
        <dbReference type="EMBL" id="RGQ56297.1"/>
    </source>
</evidence>
<dbReference type="AlphaFoldDB" id="A0A412BLK3"/>
<accession>A0A412BLK3</accession>
<keyword evidence="1" id="KW-0175">Coiled coil</keyword>
<proteinExistence type="predicted"/>
<sequence>MSIQEQLEKVQSDLQKIEERRKELQQKEKELLTKLELEEARAAAKKNEEI</sequence>
<gene>
    <name evidence="2" type="ORF">DWY88_18750</name>
</gene>
<feature type="non-terminal residue" evidence="2">
    <location>
        <position position="50"/>
    </location>
</feature>
<reference evidence="2 3" key="1">
    <citation type="submission" date="2018-08" db="EMBL/GenBank/DDBJ databases">
        <title>A genome reference for cultivated species of the human gut microbiota.</title>
        <authorList>
            <person name="Zou Y."/>
            <person name="Xue W."/>
            <person name="Luo G."/>
        </authorList>
    </citation>
    <scope>NUCLEOTIDE SEQUENCE [LARGE SCALE GENOMIC DNA]</scope>
    <source>
        <strain evidence="2 3">AF27-4BH</strain>
    </source>
</reference>
<feature type="coiled-coil region" evidence="1">
    <location>
        <begin position="7"/>
        <end position="48"/>
    </location>
</feature>
<evidence type="ECO:0000256" key="1">
    <source>
        <dbReference type="SAM" id="Coils"/>
    </source>
</evidence>
<evidence type="ECO:0000313" key="3">
    <source>
        <dbReference type="Proteomes" id="UP000286137"/>
    </source>
</evidence>
<name>A0A412BLK3_MEDGN</name>
<comment type="caution">
    <text evidence="2">The sequence shown here is derived from an EMBL/GenBank/DDBJ whole genome shotgun (WGS) entry which is preliminary data.</text>
</comment>
<protein>
    <submittedName>
        <fullName evidence="2">Transcriptional regulator</fullName>
    </submittedName>
</protein>